<feature type="domain" description="RecJ OB" evidence="8">
    <location>
        <begin position="483"/>
        <end position="592"/>
    </location>
</feature>
<evidence type="ECO:0000256" key="4">
    <source>
        <dbReference type="ARBA" id="ARBA00022801"/>
    </source>
</evidence>
<dbReference type="InterPro" id="IPR041122">
    <property type="entry name" value="RecJ_OB"/>
</dbReference>
<dbReference type="STRING" id="1801774.A3A05_01655"/>
<reference evidence="9 10" key="1">
    <citation type="journal article" date="2016" name="Nat. Commun.">
        <title>Thousands of microbial genomes shed light on interconnected biogeochemical processes in an aquifer system.</title>
        <authorList>
            <person name="Anantharaman K."/>
            <person name="Brown C.T."/>
            <person name="Hug L.A."/>
            <person name="Sharon I."/>
            <person name="Castelle C.J."/>
            <person name="Probst A.J."/>
            <person name="Thomas B.C."/>
            <person name="Singh A."/>
            <person name="Wilkins M.J."/>
            <person name="Karaoz U."/>
            <person name="Brodie E.L."/>
            <person name="Williams K.H."/>
            <person name="Hubbard S.S."/>
            <person name="Banfield J.F."/>
        </authorList>
    </citation>
    <scope>NUCLEOTIDE SEQUENCE [LARGE SCALE GENOMIC DNA]</scope>
</reference>
<comment type="similarity">
    <text evidence="1">Belongs to the RecJ family.</text>
</comment>
<dbReference type="InterPro" id="IPR051673">
    <property type="entry name" value="SSDNA_exonuclease_RecJ"/>
</dbReference>
<evidence type="ECO:0000259" key="6">
    <source>
        <dbReference type="Pfam" id="PF01368"/>
    </source>
</evidence>
<dbReference type="Pfam" id="PF02272">
    <property type="entry name" value="DHHA1"/>
    <property type="match status" value="1"/>
</dbReference>
<dbReference type="GO" id="GO:0003676">
    <property type="term" value="F:nucleic acid binding"/>
    <property type="evidence" value="ECO:0007669"/>
    <property type="project" value="InterPro"/>
</dbReference>
<keyword evidence="4" id="KW-0378">Hydrolase</keyword>
<dbReference type="InterPro" id="IPR004610">
    <property type="entry name" value="RecJ"/>
</dbReference>
<evidence type="ECO:0000256" key="3">
    <source>
        <dbReference type="ARBA" id="ARBA00022722"/>
    </source>
</evidence>
<dbReference type="Pfam" id="PF17768">
    <property type="entry name" value="RecJ_OB"/>
    <property type="match status" value="1"/>
</dbReference>
<dbReference type="GO" id="GO:0006281">
    <property type="term" value="P:DNA repair"/>
    <property type="evidence" value="ECO:0007669"/>
    <property type="project" value="InterPro"/>
</dbReference>
<keyword evidence="5 9" id="KW-0269">Exonuclease</keyword>
<dbReference type="InterPro" id="IPR003156">
    <property type="entry name" value="DHHA1_dom"/>
</dbReference>
<evidence type="ECO:0000259" key="7">
    <source>
        <dbReference type="Pfam" id="PF02272"/>
    </source>
</evidence>
<dbReference type="Gene3D" id="3.10.310.30">
    <property type="match status" value="1"/>
</dbReference>
<evidence type="ECO:0000256" key="1">
    <source>
        <dbReference type="ARBA" id="ARBA00005915"/>
    </source>
</evidence>
<dbReference type="PANTHER" id="PTHR30255">
    <property type="entry name" value="SINGLE-STRANDED-DNA-SPECIFIC EXONUCLEASE RECJ"/>
    <property type="match status" value="1"/>
</dbReference>
<dbReference type="Proteomes" id="UP000176187">
    <property type="component" value="Unassembled WGS sequence"/>
</dbReference>
<accession>A0A1F6WUS0</accession>
<dbReference type="SUPFAM" id="SSF64182">
    <property type="entry name" value="DHH phosphoesterases"/>
    <property type="match status" value="1"/>
</dbReference>
<evidence type="ECO:0000256" key="5">
    <source>
        <dbReference type="ARBA" id="ARBA00022839"/>
    </source>
</evidence>
<sequence length="594" mass="67159">MQSFIESFTKSKFSQVLGFLGPYPSQTIQKLYFAKLSILYAKISLMQKYGELLRALLEKRGITDEAQAEIFLNPNYERDFHDAFKMRDMERACVRLFEAIEADEKIVIYADYDCDGIPGAVILQDLFKLINYKNYKVYIPQRNSEGYGLNLDAIKQFANSNVKLLITVDLGITAVAEVAQAEVDGIDVIITDHHLPPATLPRAYAILNPKTDHYPEKMLCGAGVVFKLAQGFIKKYEEYFKIKEGAEKWMLDMAGLATLSDMVPLTGENRAIAYFGMKVLRKSLRPGLQKLLAKMNIDQRYLSEDDIGFMVTPRLNAASRMDDPMRAFELLSTDDVSEAGVLADHLSKINDDRKTIVTGIMREVNKKLTTYEHKEVIVIGNPAWRSGVLGLVAGKISDVYEKPVFVWGRDENNYIKGSCRSDGSVSVVELMTETKEYFLDFGGHELAGGFTAQNEKIHFLEEALSTSFNKIKRIKKNNQAAYDIKSGLDVVNMKNWREIEKLAPFGFGNPKPVFFFPGVKVENIKKFGKNGSGEHLEIIFSDEKNKAVAISFFSGVDSFQIPLEQDKKVNLLATFDLSRFRGREELRLRAVDIF</sequence>
<gene>
    <name evidence="9" type="ORF">A3A05_01655</name>
</gene>
<evidence type="ECO:0000256" key="2">
    <source>
        <dbReference type="ARBA" id="ARBA00019841"/>
    </source>
</evidence>
<feature type="domain" description="DDH" evidence="6">
    <location>
        <begin position="105"/>
        <end position="239"/>
    </location>
</feature>
<protein>
    <recommendedName>
        <fullName evidence="2">Single-stranded-DNA-specific exonuclease RecJ</fullName>
    </recommendedName>
</protein>
<dbReference type="Pfam" id="PF01368">
    <property type="entry name" value="DHH"/>
    <property type="match status" value="1"/>
</dbReference>
<dbReference type="EMBL" id="MFUY01000027">
    <property type="protein sequence ID" value="OGI85610.1"/>
    <property type="molecule type" value="Genomic_DNA"/>
</dbReference>
<name>A0A1F6WUS0_9BACT</name>
<dbReference type="GO" id="GO:0008409">
    <property type="term" value="F:5'-3' exonuclease activity"/>
    <property type="evidence" value="ECO:0007669"/>
    <property type="project" value="InterPro"/>
</dbReference>
<proteinExistence type="inferred from homology"/>
<dbReference type="GO" id="GO:0006310">
    <property type="term" value="P:DNA recombination"/>
    <property type="evidence" value="ECO:0007669"/>
    <property type="project" value="InterPro"/>
</dbReference>
<evidence type="ECO:0000313" key="9">
    <source>
        <dbReference type="EMBL" id="OGI85610.1"/>
    </source>
</evidence>
<keyword evidence="3" id="KW-0540">Nuclease</keyword>
<dbReference type="NCBIfam" id="TIGR00644">
    <property type="entry name" value="recJ"/>
    <property type="match status" value="1"/>
</dbReference>
<feature type="domain" description="DHHA1" evidence="7">
    <location>
        <begin position="377"/>
        <end position="463"/>
    </location>
</feature>
<organism evidence="9 10">
    <name type="scientific">Candidatus Nomurabacteria bacterium RIFCSPLOWO2_01_FULL_41_12</name>
    <dbReference type="NCBI Taxonomy" id="1801774"/>
    <lineage>
        <taxon>Bacteria</taxon>
        <taxon>Candidatus Nomuraibacteriota</taxon>
    </lineage>
</organism>
<evidence type="ECO:0000259" key="8">
    <source>
        <dbReference type="Pfam" id="PF17768"/>
    </source>
</evidence>
<dbReference type="Gene3D" id="3.90.1640.30">
    <property type="match status" value="1"/>
</dbReference>
<comment type="caution">
    <text evidence="9">The sequence shown here is derived from an EMBL/GenBank/DDBJ whole genome shotgun (WGS) entry which is preliminary data.</text>
</comment>
<dbReference type="PANTHER" id="PTHR30255:SF2">
    <property type="entry name" value="SINGLE-STRANDED-DNA-SPECIFIC EXONUCLEASE RECJ"/>
    <property type="match status" value="1"/>
</dbReference>
<evidence type="ECO:0000313" key="10">
    <source>
        <dbReference type="Proteomes" id="UP000176187"/>
    </source>
</evidence>
<dbReference type="AlphaFoldDB" id="A0A1F6WUS0"/>
<dbReference type="InterPro" id="IPR038763">
    <property type="entry name" value="DHH_sf"/>
</dbReference>
<dbReference type="InterPro" id="IPR001667">
    <property type="entry name" value="DDH_dom"/>
</dbReference>